<evidence type="ECO:0008006" key="4">
    <source>
        <dbReference type="Google" id="ProtNLM"/>
    </source>
</evidence>
<sequence length="496" mass="54778">MSHRPRTADEIWQAADLPARRLAGLALNPSAGTDVLLRLLACDSAAVRMILCRDRDLPPEVVDAVLLHPDHRTRSFFAANPHVDPARRAELVDDEHWLVRAWLAQGPGHAHGRSELPEHTVVRMLKTYDPELLGMLHRQVPGSARRTFPSHPESKVREYACSWWSELTAQERSALRADPDEGVREHVLLKERDLDPDLVERALPDRPCHARTHLLMHGALSRRVVERVMAAPAGREDRAMIAGNPSLPLDVLALLVRDPDPRVRETVAGRPELTATQRQALADDPDPAVRTRISLHPALTEDERGAIDYQVDPDGSFGRSDVPARMFDPARSRRHSLSGHALLRRRAAYDPGLPPDLVARLSCDPDPGVRVLLAQNHPHAPATLLLRCLLEYTGRDRWALTTRPNFPTAGLAGYADAPDPVIRRLALLDPRTPPGTVDRLSADPDPDVRADAARHPRLPARRLAELLDDEELAHAAAANPALPLPVQHGLLAALDG</sequence>
<organism evidence="2 3">
    <name type="scientific">Kitasatospora paranensis</name>
    <dbReference type="NCBI Taxonomy" id="258053"/>
    <lineage>
        <taxon>Bacteria</taxon>
        <taxon>Bacillati</taxon>
        <taxon>Actinomycetota</taxon>
        <taxon>Actinomycetes</taxon>
        <taxon>Kitasatosporales</taxon>
        <taxon>Streptomycetaceae</taxon>
        <taxon>Kitasatospora</taxon>
    </lineage>
</organism>
<dbReference type="InterPro" id="IPR011989">
    <property type="entry name" value="ARM-like"/>
</dbReference>
<proteinExistence type="predicted"/>
<dbReference type="Gene3D" id="1.25.10.10">
    <property type="entry name" value="Leucine-rich Repeat Variant"/>
    <property type="match status" value="2"/>
</dbReference>
<protein>
    <recommendedName>
        <fullName evidence="4">Leucine rich repeat variant</fullName>
    </recommendedName>
</protein>
<comment type="caution">
    <text evidence="2">The sequence shown here is derived from an EMBL/GenBank/DDBJ whole genome shotgun (WGS) entry which is preliminary data.</text>
</comment>
<accession>A0ABW2FWN3</accession>
<gene>
    <name evidence="2" type="ORF">ACFQMG_10465</name>
</gene>
<dbReference type="EMBL" id="JBHTAJ010000015">
    <property type="protein sequence ID" value="MFC7179980.1"/>
    <property type="molecule type" value="Genomic_DNA"/>
</dbReference>
<keyword evidence="3" id="KW-1185">Reference proteome</keyword>
<evidence type="ECO:0000256" key="1">
    <source>
        <dbReference type="SAM" id="MobiDB-lite"/>
    </source>
</evidence>
<dbReference type="RefSeq" id="WP_345704116.1">
    <property type="nucleotide sequence ID" value="NZ_BAABKV010000001.1"/>
</dbReference>
<evidence type="ECO:0000313" key="2">
    <source>
        <dbReference type="EMBL" id="MFC7179980.1"/>
    </source>
</evidence>
<feature type="region of interest" description="Disordered" evidence="1">
    <location>
        <begin position="432"/>
        <end position="455"/>
    </location>
</feature>
<reference evidence="3" key="1">
    <citation type="journal article" date="2019" name="Int. J. Syst. Evol. Microbiol.">
        <title>The Global Catalogue of Microorganisms (GCM) 10K type strain sequencing project: providing services to taxonomists for standard genome sequencing and annotation.</title>
        <authorList>
            <consortium name="The Broad Institute Genomics Platform"/>
            <consortium name="The Broad Institute Genome Sequencing Center for Infectious Disease"/>
            <person name="Wu L."/>
            <person name="Ma J."/>
        </authorList>
    </citation>
    <scope>NUCLEOTIDE SEQUENCE [LARGE SCALE GENOMIC DNA]</scope>
    <source>
        <strain evidence="3">CGMCC 1.12859</strain>
    </source>
</reference>
<feature type="compositionally biased region" description="Basic and acidic residues" evidence="1">
    <location>
        <begin position="440"/>
        <end position="454"/>
    </location>
</feature>
<name>A0ABW2FWN3_9ACTN</name>
<dbReference type="Proteomes" id="UP001596435">
    <property type="component" value="Unassembled WGS sequence"/>
</dbReference>
<evidence type="ECO:0000313" key="3">
    <source>
        <dbReference type="Proteomes" id="UP001596435"/>
    </source>
</evidence>